<name>A0A8J3QTC8_9ACTN</name>
<protein>
    <submittedName>
        <fullName evidence="1">Uncharacterized protein</fullName>
    </submittedName>
</protein>
<evidence type="ECO:0000313" key="1">
    <source>
        <dbReference type="EMBL" id="GIH16124.1"/>
    </source>
</evidence>
<organism evidence="1 2">
    <name type="scientific">Rugosimonospora africana</name>
    <dbReference type="NCBI Taxonomy" id="556532"/>
    <lineage>
        <taxon>Bacteria</taxon>
        <taxon>Bacillati</taxon>
        <taxon>Actinomycetota</taxon>
        <taxon>Actinomycetes</taxon>
        <taxon>Micromonosporales</taxon>
        <taxon>Micromonosporaceae</taxon>
        <taxon>Rugosimonospora</taxon>
    </lineage>
</organism>
<proteinExistence type="predicted"/>
<evidence type="ECO:0000313" key="2">
    <source>
        <dbReference type="Proteomes" id="UP000642748"/>
    </source>
</evidence>
<dbReference type="RefSeq" id="WP_203919712.1">
    <property type="nucleotide sequence ID" value="NZ_BONZ01000039.1"/>
</dbReference>
<dbReference type="AlphaFoldDB" id="A0A8J3QTC8"/>
<gene>
    <name evidence="1" type="ORF">Raf01_42960</name>
</gene>
<dbReference type="EMBL" id="BONZ01000039">
    <property type="protein sequence ID" value="GIH16124.1"/>
    <property type="molecule type" value="Genomic_DNA"/>
</dbReference>
<sequence>MTSDNPLPPTLATWVYQQARASHRYLTGPALWEAVDAAHPGLLPSDPRRLSRDWPVHRELMSAYVAGLPEIEVGDPVIVTLHGSDQPLRATLTAVHDTLLVRVALDGDDGPGLDVARIAVDPVPVVYYTATIITFDGSDTNAYGEGCEAGRGYREESGWWDPTHHYWKVHPQRSAVTPEVCPDGADPASWLADRLATRLGSLDGYDGRTFTGAREAIYPGRLTGAPAQQPGAVLGTNTLLGDALAAGRLRRPKVGQRTLTAAGHAHGFRDEDLLAAARHIGLITAPPASLDPKPAQDVPDAR</sequence>
<keyword evidence="2" id="KW-1185">Reference proteome</keyword>
<dbReference type="Proteomes" id="UP000642748">
    <property type="component" value="Unassembled WGS sequence"/>
</dbReference>
<reference evidence="1" key="1">
    <citation type="submission" date="2021-01" db="EMBL/GenBank/DDBJ databases">
        <title>Whole genome shotgun sequence of Rugosimonospora africana NBRC 104875.</title>
        <authorList>
            <person name="Komaki H."/>
            <person name="Tamura T."/>
        </authorList>
    </citation>
    <scope>NUCLEOTIDE SEQUENCE</scope>
    <source>
        <strain evidence="1">NBRC 104875</strain>
    </source>
</reference>
<comment type="caution">
    <text evidence="1">The sequence shown here is derived from an EMBL/GenBank/DDBJ whole genome shotgun (WGS) entry which is preliminary data.</text>
</comment>
<accession>A0A8J3QTC8</accession>